<dbReference type="InterPro" id="IPR036514">
    <property type="entry name" value="SGNH_hydro_sf"/>
</dbReference>
<protein>
    <recommendedName>
        <fullName evidence="3">SGNH/GDSL hydrolase family protein</fullName>
    </recommendedName>
</protein>
<organism evidence="1 2">
    <name type="scientific">Gemmobacter megaterium</name>
    <dbReference type="NCBI Taxonomy" id="1086013"/>
    <lineage>
        <taxon>Bacteria</taxon>
        <taxon>Pseudomonadati</taxon>
        <taxon>Pseudomonadota</taxon>
        <taxon>Alphaproteobacteria</taxon>
        <taxon>Rhodobacterales</taxon>
        <taxon>Paracoccaceae</taxon>
        <taxon>Gemmobacter</taxon>
    </lineage>
</organism>
<gene>
    <name evidence="1" type="ORF">SAMN05421774_10678</name>
</gene>
<dbReference type="Proteomes" id="UP000186141">
    <property type="component" value="Unassembled WGS sequence"/>
</dbReference>
<keyword evidence="2" id="KW-1185">Reference proteome</keyword>
<sequence>MPRRRMILAGLIGAALTGGAALLGLRRWREGPALPADRTPVGGAVLAHAQSPLTPPAGPLRVYHLGHSLVGRDMPAMLAQLAGHDHASQLGWGTPLRAHWEDRVEITGFVTENAHARHRPAHEALASGDYDAVVLTEMVELRDAIRWHASPHYLARWALAAQAGNPQVRIYLYETWHRLDDPDGWLERIATDLPALWQGQVLQGALAWDSPPVYLVPGGQALAAAVRAAEAGELPGITRREQFFARAADGSQDSIHLGDLGHYLIALVHYAVLYHRSPEGLTGAVTRADGTPVPVAPDLASALQRIVWAVVRATPGTGVSA</sequence>
<dbReference type="OrthoDB" id="8883291at2"/>
<dbReference type="Gene3D" id="3.40.50.1110">
    <property type="entry name" value="SGNH hydrolase"/>
    <property type="match status" value="1"/>
</dbReference>
<dbReference type="STRING" id="1086013.SAMN05421774_10678"/>
<dbReference type="AlphaFoldDB" id="A0A1N7PS27"/>
<reference evidence="1 2" key="1">
    <citation type="submission" date="2017-01" db="EMBL/GenBank/DDBJ databases">
        <authorList>
            <person name="Mah S.A."/>
            <person name="Swanson W.J."/>
            <person name="Moy G.W."/>
            <person name="Vacquier V.D."/>
        </authorList>
    </citation>
    <scope>NUCLEOTIDE SEQUENCE [LARGE SCALE GENOMIC DNA]</scope>
    <source>
        <strain evidence="1 2">DSM 26375</strain>
    </source>
</reference>
<evidence type="ECO:0008006" key="3">
    <source>
        <dbReference type="Google" id="ProtNLM"/>
    </source>
</evidence>
<evidence type="ECO:0000313" key="2">
    <source>
        <dbReference type="Proteomes" id="UP000186141"/>
    </source>
</evidence>
<accession>A0A1N7PS27</accession>
<dbReference type="EMBL" id="FTOT01000006">
    <property type="protein sequence ID" value="SIT13237.1"/>
    <property type="molecule type" value="Genomic_DNA"/>
</dbReference>
<evidence type="ECO:0000313" key="1">
    <source>
        <dbReference type="EMBL" id="SIT13237.1"/>
    </source>
</evidence>
<dbReference type="GO" id="GO:0016788">
    <property type="term" value="F:hydrolase activity, acting on ester bonds"/>
    <property type="evidence" value="ECO:0007669"/>
    <property type="project" value="UniProtKB-ARBA"/>
</dbReference>
<name>A0A1N7PS27_9RHOB</name>
<dbReference type="RefSeq" id="WP_076532519.1">
    <property type="nucleotide sequence ID" value="NZ_BMEH01000006.1"/>
</dbReference>
<proteinExistence type="predicted"/>